<proteinExistence type="predicted"/>
<evidence type="ECO:0000313" key="3">
    <source>
        <dbReference type="Proteomes" id="UP000887116"/>
    </source>
</evidence>
<organism evidence="2 3">
    <name type="scientific">Trichonephila clavata</name>
    <name type="common">Joro spider</name>
    <name type="synonym">Nephila clavata</name>
    <dbReference type="NCBI Taxonomy" id="2740835"/>
    <lineage>
        <taxon>Eukaryota</taxon>
        <taxon>Metazoa</taxon>
        <taxon>Ecdysozoa</taxon>
        <taxon>Arthropoda</taxon>
        <taxon>Chelicerata</taxon>
        <taxon>Arachnida</taxon>
        <taxon>Araneae</taxon>
        <taxon>Araneomorphae</taxon>
        <taxon>Entelegynae</taxon>
        <taxon>Araneoidea</taxon>
        <taxon>Nephilidae</taxon>
        <taxon>Trichonephila</taxon>
    </lineage>
</organism>
<feature type="compositionally biased region" description="Low complexity" evidence="1">
    <location>
        <begin position="1"/>
        <end position="10"/>
    </location>
</feature>
<comment type="caution">
    <text evidence="2">The sequence shown here is derived from an EMBL/GenBank/DDBJ whole genome shotgun (WGS) entry which is preliminary data.</text>
</comment>
<sequence length="67" mass="7905">MRPSGEGSKPSSEKEQPCQSQKQNKRPLWRRREFFPTWQPDKMECASGREEKKQKGSWLPSIRTNGR</sequence>
<keyword evidence="3" id="KW-1185">Reference proteome</keyword>
<reference evidence="2" key="1">
    <citation type="submission" date="2020-07" db="EMBL/GenBank/DDBJ databases">
        <title>Multicomponent nature underlies the extraordinary mechanical properties of spider dragline silk.</title>
        <authorList>
            <person name="Kono N."/>
            <person name="Nakamura H."/>
            <person name="Mori M."/>
            <person name="Yoshida Y."/>
            <person name="Ohtoshi R."/>
            <person name="Malay A.D."/>
            <person name="Moran D.A.P."/>
            <person name="Tomita M."/>
            <person name="Numata K."/>
            <person name="Arakawa K."/>
        </authorList>
    </citation>
    <scope>NUCLEOTIDE SEQUENCE</scope>
</reference>
<name>A0A8X6GUM1_TRICU</name>
<feature type="region of interest" description="Disordered" evidence="1">
    <location>
        <begin position="1"/>
        <end position="67"/>
    </location>
</feature>
<evidence type="ECO:0000256" key="1">
    <source>
        <dbReference type="SAM" id="MobiDB-lite"/>
    </source>
</evidence>
<dbReference type="EMBL" id="BMAO01001522">
    <property type="protein sequence ID" value="GFQ74049.1"/>
    <property type="molecule type" value="Genomic_DNA"/>
</dbReference>
<evidence type="ECO:0000313" key="2">
    <source>
        <dbReference type="EMBL" id="GFQ74049.1"/>
    </source>
</evidence>
<feature type="compositionally biased region" description="Basic and acidic residues" evidence="1">
    <location>
        <begin position="41"/>
        <end position="54"/>
    </location>
</feature>
<protein>
    <submittedName>
        <fullName evidence="2">Uncharacterized protein</fullName>
    </submittedName>
</protein>
<dbReference type="Proteomes" id="UP000887116">
    <property type="component" value="Unassembled WGS sequence"/>
</dbReference>
<accession>A0A8X6GUM1</accession>
<dbReference type="AlphaFoldDB" id="A0A8X6GUM1"/>
<gene>
    <name evidence="2" type="ORF">TNCT_97961</name>
</gene>